<evidence type="ECO:0000256" key="2">
    <source>
        <dbReference type="ARBA" id="ARBA00004236"/>
    </source>
</evidence>
<dbReference type="SUPFAM" id="SSF56601">
    <property type="entry name" value="beta-lactamase/transpeptidase-like"/>
    <property type="match status" value="1"/>
</dbReference>
<protein>
    <submittedName>
        <fullName evidence="18">Penicillin-binding protein 2</fullName>
        <ecNumber evidence="18">3.4.16.4</ecNumber>
    </submittedName>
</protein>
<evidence type="ECO:0000256" key="9">
    <source>
        <dbReference type="ARBA" id="ARBA00022960"/>
    </source>
</evidence>
<keyword evidence="5" id="KW-0997">Cell inner membrane</keyword>
<gene>
    <name evidence="18" type="primary">mrdA</name>
    <name evidence="18" type="ORF">ACFQRF_20015</name>
</gene>
<dbReference type="InterPro" id="IPR017790">
    <property type="entry name" value="Penicillin-binding_protein_2"/>
</dbReference>
<feature type="domain" description="Penicillin-binding protein transpeptidase" evidence="16">
    <location>
        <begin position="295"/>
        <end position="667"/>
    </location>
</feature>
<keyword evidence="19" id="KW-1185">Reference proteome</keyword>
<comment type="similarity">
    <text evidence="3">Belongs to the transpeptidase family.</text>
</comment>
<evidence type="ECO:0000256" key="4">
    <source>
        <dbReference type="ARBA" id="ARBA00022475"/>
    </source>
</evidence>
<evidence type="ECO:0000256" key="5">
    <source>
        <dbReference type="ARBA" id="ARBA00022519"/>
    </source>
</evidence>
<keyword evidence="9" id="KW-0133">Cell shape</keyword>
<evidence type="ECO:0000256" key="12">
    <source>
        <dbReference type="ARBA" id="ARBA00023136"/>
    </source>
</evidence>
<evidence type="ECO:0000313" key="19">
    <source>
        <dbReference type="Proteomes" id="UP001596540"/>
    </source>
</evidence>
<proteinExistence type="inferred from homology"/>
<dbReference type="InterPro" id="IPR012338">
    <property type="entry name" value="Beta-lactam/transpept-like"/>
</dbReference>
<evidence type="ECO:0000256" key="15">
    <source>
        <dbReference type="SAM" id="Phobius"/>
    </source>
</evidence>
<evidence type="ECO:0000259" key="16">
    <source>
        <dbReference type="Pfam" id="PF00905"/>
    </source>
</evidence>
<comment type="subcellular location">
    <subcellularLocation>
        <location evidence="2">Cell membrane</location>
    </subcellularLocation>
    <subcellularLocation>
        <location evidence="1">Membrane</location>
        <topology evidence="1">Single-pass membrane protein</topology>
    </subcellularLocation>
</comment>
<evidence type="ECO:0000256" key="6">
    <source>
        <dbReference type="ARBA" id="ARBA00022670"/>
    </source>
</evidence>
<evidence type="ECO:0000256" key="13">
    <source>
        <dbReference type="ARBA" id="ARBA00023316"/>
    </source>
</evidence>
<keyword evidence="12 15" id="KW-0472">Membrane</keyword>
<evidence type="ECO:0000313" key="18">
    <source>
        <dbReference type="EMBL" id="MFC7330021.1"/>
    </source>
</evidence>
<evidence type="ECO:0000256" key="7">
    <source>
        <dbReference type="ARBA" id="ARBA00022692"/>
    </source>
</evidence>
<dbReference type="InterPro" id="IPR005311">
    <property type="entry name" value="PBP_dimer"/>
</dbReference>
<evidence type="ECO:0000256" key="3">
    <source>
        <dbReference type="ARBA" id="ARBA00007171"/>
    </source>
</evidence>
<dbReference type="RefSeq" id="WP_379872670.1">
    <property type="nucleotide sequence ID" value="NZ_JBHTBH010000010.1"/>
</dbReference>
<evidence type="ECO:0000256" key="1">
    <source>
        <dbReference type="ARBA" id="ARBA00004167"/>
    </source>
</evidence>
<sequence>MRKYRRTALAEPPRRPGRRGLIMAQVLVLSLLAVLTGRLWYLQVPMGDHYQRLAAANHSQDLIVPATRGHILDGAGRPLVRNRTELVVSADYHALARQEDGGEAVLRGVAEVLGAPYEELRQRTRLCGPGVSRPCWPGSPYQPVTLAEGVEPRLALQIMERQEEFPGISAQQTAVREHPGGASAVQVLGYLQPATEEELAEREELRAQFTGVTQVGRDGLEASYDERLRGVAGVRTLAVDSRGNVTGLVTERDAEPGQHLVTSLDARVQRVVEEALKRGIERSRGAGYPADSAASVVMDVRTGRVIAMASVPTYDPEVWDGGIDQKTYDRLLSKDAGEPLISRVLQGQYPPASTFKVSSLAAAVQNGSPLRGSYACPSSINVGDRAFHNYESRPHGSLSLHQAIVVSCNTVFYQLAYDMWRQDGGMRPVENPRDAMSAMAKGFGFGRPTGIDLPNESVGRIPDRDWKREYWESTREENCRRGESGYPEVAREDPGHAAYLQAVAKEQCVDGYVWRAGDAANFAIGQGDVLVTPLQLARAYAAIANGGTLYAPRVGKAFISADGQQVEEIPPQPTGRLPVDEETLAYLRDALADVPKEGTAAGAFHGFPQDRVSIAGKTGSATVTGKRESAWFASYAPADDPQLAVVVFISQGGTGGAAAAPVAREIYDGIYGFEPPADLPEAQQAAGQQQPAPRPGEEREGRPRRAPRPALPGGVPPSELPVVRPDGTVAPPEGYE</sequence>
<keyword evidence="4" id="KW-1003">Cell membrane</keyword>
<dbReference type="Gene3D" id="3.40.710.10">
    <property type="entry name" value="DD-peptidase/beta-lactamase superfamily"/>
    <property type="match status" value="1"/>
</dbReference>
<dbReference type="Proteomes" id="UP001596540">
    <property type="component" value="Unassembled WGS sequence"/>
</dbReference>
<dbReference type="SUPFAM" id="SSF56519">
    <property type="entry name" value="Penicillin binding protein dimerisation domain"/>
    <property type="match status" value="1"/>
</dbReference>
<evidence type="ECO:0000256" key="14">
    <source>
        <dbReference type="SAM" id="MobiDB-lite"/>
    </source>
</evidence>
<name>A0ABW2KLC0_9ACTN</name>
<keyword evidence="10" id="KW-0573">Peptidoglycan synthesis</keyword>
<feature type="domain" description="Penicillin-binding protein dimerisation" evidence="17">
    <location>
        <begin position="64"/>
        <end position="246"/>
    </location>
</feature>
<evidence type="ECO:0000259" key="17">
    <source>
        <dbReference type="Pfam" id="PF03717"/>
    </source>
</evidence>
<feature type="region of interest" description="Disordered" evidence="14">
    <location>
        <begin position="674"/>
        <end position="736"/>
    </location>
</feature>
<feature type="compositionally biased region" description="Low complexity" evidence="14">
    <location>
        <begin position="680"/>
        <end position="691"/>
    </location>
</feature>
<keyword evidence="8 18" id="KW-0378">Hydrolase</keyword>
<dbReference type="NCBIfam" id="TIGR03423">
    <property type="entry name" value="pbp2_mrdA"/>
    <property type="match status" value="1"/>
</dbReference>
<keyword evidence="11 15" id="KW-1133">Transmembrane helix</keyword>
<dbReference type="Pfam" id="PF00905">
    <property type="entry name" value="Transpeptidase"/>
    <property type="match status" value="1"/>
</dbReference>
<dbReference type="InterPro" id="IPR036138">
    <property type="entry name" value="PBP_dimer_sf"/>
</dbReference>
<keyword evidence="6" id="KW-0645">Protease</keyword>
<evidence type="ECO:0000256" key="11">
    <source>
        <dbReference type="ARBA" id="ARBA00022989"/>
    </source>
</evidence>
<keyword evidence="7 15" id="KW-0812">Transmembrane</keyword>
<dbReference type="EMBL" id="JBHTBH010000010">
    <property type="protein sequence ID" value="MFC7330021.1"/>
    <property type="molecule type" value="Genomic_DNA"/>
</dbReference>
<organism evidence="18 19">
    <name type="scientific">Marinactinospora rubrisoli</name>
    <dbReference type="NCBI Taxonomy" id="2715399"/>
    <lineage>
        <taxon>Bacteria</taxon>
        <taxon>Bacillati</taxon>
        <taxon>Actinomycetota</taxon>
        <taxon>Actinomycetes</taxon>
        <taxon>Streptosporangiales</taxon>
        <taxon>Nocardiopsidaceae</taxon>
        <taxon>Marinactinospora</taxon>
    </lineage>
</organism>
<dbReference type="InterPro" id="IPR001460">
    <property type="entry name" value="PCN-bd_Tpept"/>
</dbReference>
<accession>A0ABW2KLC0</accession>
<keyword evidence="18" id="KW-0121">Carboxypeptidase</keyword>
<feature type="transmembrane region" description="Helical" evidence="15">
    <location>
        <begin position="21"/>
        <end position="41"/>
    </location>
</feature>
<dbReference type="Pfam" id="PF03717">
    <property type="entry name" value="PBP_dimer"/>
    <property type="match status" value="1"/>
</dbReference>
<dbReference type="PANTHER" id="PTHR30627">
    <property type="entry name" value="PEPTIDOGLYCAN D,D-TRANSPEPTIDASE"/>
    <property type="match status" value="1"/>
</dbReference>
<dbReference type="InterPro" id="IPR050515">
    <property type="entry name" value="Beta-lactam/transpept"/>
</dbReference>
<comment type="caution">
    <text evidence="18">The sequence shown here is derived from an EMBL/GenBank/DDBJ whole genome shotgun (WGS) entry which is preliminary data.</text>
</comment>
<evidence type="ECO:0000256" key="8">
    <source>
        <dbReference type="ARBA" id="ARBA00022801"/>
    </source>
</evidence>
<evidence type="ECO:0000256" key="10">
    <source>
        <dbReference type="ARBA" id="ARBA00022984"/>
    </source>
</evidence>
<keyword evidence="13" id="KW-0961">Cell wall biogenesis/degradation</keyword>
<reference evidence="19" key="1">
    <citation type="journal article" date="2019" name="Int. J. Syst. Evol. Microbiol.">
        <title>The Global Catalogue of Microorganisms (GCM) 10K type strain sequencing project: providing services to taxonomists for standard genome sequencing and annotation.</title>
        <authorList>
            <consortium name="The Broad Institute Genomics Platform"/>
            <consortium name="The Broad Institute Genome Sequencing Center for Infectious Disease"/>
            <person name="Wu L."/>
            <person name="Ma J."/>
        </authorList>
    </citation>
    <scope>NUCLEOTIDE SEQUENCE [LARGE SCALE GENOMIC DNA]</scope>
    <source>
        <strain evidence="19">CGMCC 4.7382</strain>
    </source>
</reference>
<dbReference type="Gene3D" id="3.90.1310.10">
    <property type="entry name" value="Penicillin-binding protein 2a (Domain 2)"/>
    <property type="match status" value="1"/>
</dbReference>
<dbReference type="GO" id="GO:0009002">
    <property type="term" value="F:serine-type D-Ala-D-Ala carboxypeptidase activity"/>
    <property type="evidence" value="ECO:0007669"/>
    <property type="project" value="UniProtKB-EC"/>
</dbReference>
<dbReference type="EC" id="3.4.16.4" evidence="18"/>
<dbReference type="PANTHER" id="PTHR30627:SF2">
    <property type="entry name" value="PEPTIDOGLYCAN D,D-TRANSPEPTIDASE MRDA"/>
    <property type="match status" value="1"/>
</dbReference>